<evidence type="ECO:0000313" key="3">
    <source>
        <dbReference type="Proteomes" id="UP000192847"/>
    </source>
</evidence>
<dbReference type="RefSeq" id="WP_083187145.1">
    <property type="nucleotide sequence ID" value="NZ_MVIL01000021.1"/>
</dbReference>
<protein>
    <submittedName>
        <fullName evidence="2">Uncharacterized protein</fullName>
    </submittedName>
</protein>
<organism evidence="2 3">
    <name type="scientific">Mycobacterium timonense</name>
    <dbReference type="NCBI Taxonomy" id="701043"/>
    <lineage>
        <taxon>Bacteria</taxon>
        <taxon>Bacillati</taxon>
        <taxon>Actinomycetota</taxon>
        <taxon>Actinomycetes</taxon>
        <taxon>Mycobacteriales</taxon>
        <taxon>Mycobacteriaceae</taxon>
        <taxon>Mycobacterium</taxon>
        <taxon>Mycobacterium avium complex (MAC)</taxon>
    </lineage>
</organism>
<evidence type="ECO:0000313" key="2">
    <source>
        <dbReference type="EMBL" id="ORB80466.1"/>
    </source>
</evidence>
<proteinExistence type="predicted"/>
<comment type="caution">
    <text evidence="2">The sequence shown here is derived from an EMBL/GenBank/DDBJ whole genome shotgun (WGS) entry which is preliminary data.</text>
</comment>
<sequence length="270" mass="30528">MTLKHFTAEMVCPAGDAQGTPERGTSAPRSLVEYDDYGIESWALAQTSAGKRYSYRDVLKDAKGVGSPSRYRPGRSLGDGKRSVGSGGQQAMEGSRLELFAAYAALYPDDSIGDEVGHRVRRARYGGKRAGDDSKVTMPRGTWHIDPYAKWSVSATVCAICRCEMTPDGKRKYCSAECRRAGSNAVRRAKRTVKWPSDEHGWYSQPPFPMPRPYRIRPKVHRWDDYEVSARHTFSRDYRLRPVGFRDAGINDRGRQVYRPRRWRVAQLTA</sequence>
<keyword evidence="3" id="KW-1185">Reference proteome</keyword>
<gene>
    <name evidence="2" type="ORF">BST46_08640</name>
</gene>
<accession>A0ABX3TNR0</accession>
<dbReference type="EMBL" id="MVIL01000021">
    <property type="protein sequence ID" value="ORB80466.1"/>
    <property type="molecule type" value="Genomic_DNA"/>
</dbReference>
<feature type="region of interest" description="Disordered" evidence="1">
    <location>
        <begin position="64"/>
        <end position="89"/>
    </location>
</feature>
<reference evidence="2 3" key="1">
    <citation type="submission" date="2017-02" db="EMBL/GenBank/DDBJ databases">
        <title>The new phylogeny of genus Mycobacterium.</title>
        <authorList>
            <person name="Tortoli E."/>
            <person name="Trovato A."/>
            <person name="Cirillo D.M."/>
        </authorList>
    </citation>
    <scope>NUCLEOTIDE SEQUENCE [LARGE SCALE GENOMIC DNA]</scope>
    <source>
        <strain evidence="2 3">CCUG 56329</strain>
    </source>
</reference>
<dbReference type="Proteomes" id="UP000192847">
    <property type="component" value="Unassembled WGS sequence"/>
</dbReference>
<evidence type="ECO:0000256" key="1">
    <source>
        <dbReference type="SAM" id="MobiDB-lite"/>
    </source>
</evidence>
<name>A0ABX3TNR0_9MYCO</name>